<dbReference type="Proteomes" id="UP000320393">
    <property type="component" value="Unassembled WGS sequence"/>
</dbReference>
<dbReference type="Pfam" id="PF05161">
    <property type="entry name" value="MOFRL"/>
    <property type="match status" value="1"/>
</dbReference>
<dbReference type="EMBL" id="VBAM01000022">
    <property type="protein sequence ID" value="TMJ16447.1"/>
    <property type="molecule type" value="Genomic_DNA"/>
</dbReference>
<protein>
    <submittedName>
        <fullName evidence="2">Glycerate kinase</fullName>
    </submittedName>
</protein>
<dbReference type="SUPFAM" id="SSF82544">
    <property type="entry name" value="GckA/TtuD-like"/>
    <property type="match status" value="1"/>
</dbReference>
<evidence type="ECO:0000313" key="3">
    <source>
        <dbReference type="Proteomes" id="UP000320393"/>
    </source>
</evidence>
<sequence length="76" mass="7699">LIVSFATDGVDGPTDAAGAVADGTTLARARARGLEPAQHLADNNAYPLLDAIGDLIRIGPTNTNVNDLMVILCGGP</sequence>
<reference evidence="2 3" key="1">
    <citation type="journal article" date="2019" name="Nat. Microbiol.">
        <title>Mediterranean grassland soil C-N compound turnover is dependent on rainfall and depth, and is mediated by genomically divergent microorganisms.</title>
        <authorList>
            <person name="Diamond S."/>
            <person name="Andeer P.F."/>
            <person name="Li Z."/>
            <person name="Crits-Christoph A."/>
            <person name="Burstein D."/>
            <person name="Anantharaman K."/>
            <person name="Lane K.R."/>
            <person name="Thomas B.C."/>
            <person name="Pan C."/>
            <person name="Northen T.R."/>
            <person name="Banfield J.F."/>
        </authorList>
    </citation>
    <scope>NUCLEOTIDE SEQUENCE [LARGE SCALE GENOMIC DNA]</scope>
    <source>
        <strain evidence="2">NP_5</strain>
    </source>
</reference>
<feature type="domain" description="MOFRL" evidence="1">
    <location>
        <begin position="2"/>
        <end position="67"/>
    </location>
</feature>
<proteinExistence type="predicted"/>
<comment type="caution">
    <text evidence="2">The sequence shown here is derived from an EMBL/GenBank/DDBJ whole genome shotgun (WGS) entry which is preliminary data.</text>
</comment>
<keyword evidence="2" id="KW-0418">Kinase</keyword>
<feature type="non-terminal residue" evidence="2">
    <location>
        <position position="1"/>
    </location>
</feature>
<dbReference type="InterPro" id="IPR007835">
    <property type="entry name" value="MOFRL"/>
</dbReference>
<dbReference type="InterPro" id="IPR037035">
    <property type="entry name" value="GK-like_C_sf"/>
</dbReference>
<dbReference type="GO" id="GO:0008887">
    <property type="term" value="F:glycerate kinase activity"/>
    <property type="evidence" value="ECO:0007669"/>
    <property type="project" value="InterPro"/>
</dbReference>
<dbReference type="InterPro" id="IPR039760">
    <property type="entry name" value="MOFRL_protein"/>
</dbReference>
<organism evidence="2 3">
    <name type="scientific">Candidatus Segetimicrobium genomatis</name>
    <dbReference type="NCBI Taxonomy" id="2569760"/>
    <lineage>
        <taxon>Bacteria</taxon>
        <taxon>Bacillati</taxon>
        <taxon>Candidatus Sysuimicrobiota</taxon>
        <taxon>Candidatus Sysuimicrobiia</taxon>
        <taxon>Candidatus Sysuimicrobiales</taxon>
        <taxon>Candidatus Segetimicrobiaceae</taxon>
        <taxon>Candidatus Segetimicrobium</taxon>
    </lineage>
</organism>
<evidence type="ECO:0000259" key="1">
    <source>
        <dbReference type="Pfam" id="PF05161"/>
    </source>
</evidence>
<accession>A0A537M9A1</accession>
<evidence type="ECO:0000313" key="2">
    <source>
        <dbReference type="EMBL" id="TMJ16447.1"/>
    </source>
</evidence>
<dbReference type="GO" id="GO:0005737">
    <property type="term" value="C:cytoplasm"/>
    <property type="evidence" value="ECO:0007669"/>
    <property type="project" value="TreeGrafter"/>
</dbReference>
<keyword evidence="2" id="KW-0808">Transferase</keyword>
<dbReference type="PANTHER" id="PTHR12227:SF0">
    <property type="entry name" value="GLYCERATE KINASE"/>
    <property type="match status" value="1"/>
</dbReference>
<name>A0A537M9A1_9BACT</name>
<dbReference type="PANTHER" id="PTHR12227">
    <property type="entry name" value="GLYCERATE KINASE"/>
    <property type="match status" value="1"/>
</dbReference>
<gene>
    <name evidence="2" type="ORF">E6H02_00765</name>
</gene>
<dbReference type="Gene3D" id="3.40.1480.10">
    <property type="entry name" value="MOFRL domain"/>
    <property type="match status" value="1"/>
</dbReference>
<dbReference type="AlphaFoldDB" id="A0A537M9A1"/>